<evidence type="ECO:0000256" key="1">
    <source>
        <dbReference type="SAM" id="MobiDB-lite"/>
    </source>
</evidence>
<feature type="compositionally biased region" description="Basic and acidic residues" evidence="1">
    <location>
        <begin position="261"/>
        <end position="274"/>
    </location>
</feature>
<dbReference type="HOGENOM" id="CLU_053547_0_0_1"/>
<organism evidence="2 3">
    <name type="scientific">Colletotrichum higginsianum (strain IMI 349063)</name>
    <name type="common">Crucifer anthracnose fungus</name>
    <dbReference type="NCBI Taxonomy" id="759273"/>
    <lineage>
        <taxon>Eukaryota</taxon>
        <taxon>Fungi</taxon>
        <taxon>Dikarya</taxon>
        <taxon>Ascomycota</taxon>
        <taxon>Pezizomycotina</taxon>
        <taxon>Sordariomycetes</taxon>
        <taxon>Hypocreomycetidae</taxon>
        <taxon>Glomerellales</taxon>
        <taxon>Glomerellaceae</taxon>
        <taxon>Colletotrichum</taxon>
        <taxon>Colletotrichum destructivum species complex</taxon>
    </lineage>
</organism>
<feature type="compositionally biased region" description="Basic and acidic residues" evidence="1">
    <location>
        <begin position="9"/>
        <end position="23"/>
    </location>
</feature>
<accession>H1W1K8</accession>
<evidence type="ECO:0000313" key="3">
    <source>
        <dbReference type="Proteomes" id="UP000007174"/>
    </source>
</evidence>
<feature type="compositionally biased region" description="Basic and acidic residues" evidence="1">
    <location>
        <begin position="193"/>
        <end position="206"/>
    </location>
</feature>
<feature type="compositionally biased region" description="Basic and acidic residues" evidence="1">
    <location>
        <begin position="52"/>
        <end position="65"/>
    </location>
</feature>
<sequence>MDIAGYGNDHWKDAAQRGLDQGRDSIIVNGREVLVRDVHTEGKGTLESPMQPHERKPSTDHHAEEEGGVSNDALPPIPALNRRTTDQLGLPRTAGLPTLPAVDDTDIGGPPVHLDQSGQPTNGPLHPLAADIRPAHIDKDCMRDPVNSSFFDDIWNRVAENNTKLYRRVFRCMPDSEVLTWPDYREAVSYSERFRESMEGKTKTDDGDSNLNRHQSPVTGGGAGVGAPGPGAIVDAATEKAEEKLHLKPNHSNHPRIVIPGDDHELNEKNEHPGSRAGPNTDAENLTASRRPQDAPSPVLPAGDVPFPAFETGPAADASTLEPAREKSRERRTTFSPLEKPPSRDVSTPAQQAQGSVRRRRRATTKGSRRGMPPEEVLGRAEAEELLSMVQGHVVNFPYDWLLTEEQNGNWGFQVDGVAPLQI</sequence>
<dbReference type="AlphaFoldDB" id="H1W1K8"/>
<dbReference type="eggNOG" id="KOG1329">
    <property type="taxonomic scope" value="Eukaryota"/>
</dbReference>
<feature type="compositionally biased region" description="Basic residues" evidence="1">
    <location>
        <begin position="357"/>
        <end position="369"/>
    </location>
</feature>
<dbReference type="STRING" id="759273.H1W1K8"/>
<feature type="region of interest" description="Disordered" evidence="1">
    <location>
        <begin position="1"/>
        <end position="124"/>
    </location>
</feature>
<dbReference type="EMBL" id="CACQ02008627">
    <property type="protein sequence ID" value="CCF46371.1"/>
    <property type="molecule type" value="Genomic_DNA"/>
</dbReference>
<name>H1W1K8_COLHI</name>
<protein>
    <submittedName>
        <fullName evidence="2">Phospholipase D1</fullName>
    </submittedName>
</protein>
<evidence type="ECO:0000313" key="2">
    <source>
        <dbReference type="EMBL" id="CCF46371.1"/>
    </source>
</evidence>
<gene>
    <name evidence="2" type="ORF">CH063_15143</name>
</gene>
<dbReference type="VEuPathDB" id="FungiDB:CH63R_09139"/>
<dbReference type="Proteomes" id="UP000007174">
    <property type="component" value="Unassembled WGS sequence"/>
</dbReference>
<feature type="compositionally biased region" description="Basic and acidic residues" evidence="1">
    <location>
        <begin position="323"/>
        <end position="333"/>
    </location>
</feature>
<feature type="region of interest" description="Disordered" evidence="1">
    <location>
        <begin position="193"/>
        <end position="232"/>
    </location>
</feature>
<feature type="compositionally biased region" description="Gly residues" evidence="1">
    <location>
        <begin position="219"/>
        <end position="229"/>
    </location>
</feature>
<feature type="compositionally biased region" description="Basic and acidic residues" evidence="1">
    <location>
        <begin position="33"/>
        <end position="44"/>
    </location>
</feature>
<reference evidence="3" key="1">
    <citation type="journal article" date="2012" name="Nat. Genet.">
        <title>Lifestyle transitions in plant pathogenic Colletotrichum fungi deciphered by genome and transcriptome analyses.</title>
        <authorList>
            <person name="O'Connell R.J."/>
            <person name="Thon M.R."/>
            <person name="Hacquard S."/>
            <person name="Amyotte S.G."/>
            <person name="Kleemann J."/>
            <person name="Torres M.F."/>
            <person name="Damm U."/>
            <person name="Buiate E.A."/>
            <person name="Epstein L."/>
            <person name="Alkan N."/>
            <person name="Altmueller J."/>
            <person name="Alvarado-Balderrama L."/>
            <person name="Bauser C.A."/>
            <person name="Becker C."/>
            <person name="Birren B.W."/>
            <person name="Chen Z."/>
            <person name="Choi J."/>
            <person name="Crouch J.A."/>
            <person name="Duvick J.P."/>
            <person name="Farman M.A."/>
            <person name="Gan P."/>
            <person name="Heiman D."/>
            <person name="Henrissat B."/>
            <person name="Howard R.J."/>
            <person name="Kabbage M."/>
            <person name="Koch C."/>
            <person name="Kracher B."/>
            <person name="Kubo Y."/>
            <person name="Law A.D."/>
            <person name="Lebrun M.-H."/>
            <person name="Lee Y.-H."/>
            <person name="Miyara I."/>
            <person name="Moore N."/>
            <person name="Neumann U."/>
            <person name="Nordstroem K."/>
            <person name="Panaccione D.G."/>
            <person name="Panstruga R."/>
            <person name="Place M."/>
            <person name="Proctor R.H."/>
            <person name="Prusky D."/>
            <person name="Rech G."/>
            <person name="Reinhardt R."/>
            <person name="Rollins J.A."/>
            <person name="Rounsley S."/>
            <person name="Schardl C.L."/>
            <person name="Schwartz D.C."/>
            <person name="Shenoy N."/>
            <person name="Shirasu K."/>
            <person name="Sikhakolli U.R."/>
            <person name="Stueber K."/>
            <person name="Sukno S.A."/>
            <person name="Sweigard J.A."/>
            <person name="Takano Y."/>
            <person name="Takahara H."/>
            <person name="Trail F."/>
            <person name="van der Does H.C."/>
            <person name="Voll L.M."/>
            <person name="Will I."/>
            <person name="Young S."/>
            <person name="Zeng Q."/>
            <person name="Zhang J."/>
            <person name="Zhou S."/>
            <person name="Dickman M.B."/>
            <person name="Schulze-Lefert P."/>
            <person name="Ver Loren van Themaat E."/>
            <person name="Ma L.-J."/>
            <person name="Vaillancourt L.J."/>
        </authorList>
    </citation>
    <scope>NUCLEOTIDE SEQUENCE [LARGE SCALE GENOMIC DNA]</scope>
    <source>
        <strain evidence="3">IMI 349063</strain>
    </source>
</reference>
<feature type="region of interest" description="Disordered" evidence="1">
    <location>
        <begin position="245"/>
        <end position="377"/>
    </location>
</feature>
<proteinExistence type="predicted"/>